<protein>
    <recommendedName>
        <fullName evidence="1">Lysidine-tRNA(Ile) synthetase C-terminal domain-containing protein</fullName>
    </recommendedName>
</protein>
<reference evidence="2" key="1">
    <citation type="journal article" date="2020" name="mSystems">
        <title>Genome- and Community-Level Interaction Insights into Carbon Utilization and Element Cycling Functions of Hydrothermarchaeota in Hydrothermal Sediment.</title>
        <authorList>
            <person name="Zhou Z."/>
            <person name="Liu Y."/>
            <person name="Xu W."/>
            <person name="Pan J."/>
            <person name="Luo Z.H."/>
            <person name="Li M."/>
        </authorList>
    </citation>
    <scope>NUCLEOTIDE SEQUENCE [LARGE SCALE GENOMIC DNA]</scope>
    <source>
        <strain evidence="2">SpSt-299</strain>
    </source>
</reference>
<gene>
    <name evidence="2" type="ORF">ENQ31_04155</name>
</gene>
<evidence type="ECO:0000313" key="2">
    <source>
        <dbReference type="EMBL" id="HET47337.1"/>
    </source>
</evidence>
<sequence>MGLGVPLQRAAFRVSLSLQIREAKLTVESLPPGFRFEGRDARACLARQGVPRQWRAAWPVLVADGTIVWVPGVGVLPAWAQASGVLAELEEPWERHGKSSLPRP</sequence>
<dbReference type="GO" id="GO:0008033">
    <property type="term" value="P:tRNA processing"/>
    <property type="evidence" value="ECO:0007669"/>
    <property type="project" value="InterPro"/>
</dbReference>
<evidence type="ECO:0000259" key="1">
    <source>
        <dbReference type="Pfam" id="PF11734"/>
    </source>
</evidence>
<dbReference type="EMBL" id="DSMR01000300">
    <property type="protein sequence ID" value="HET47337.1"/>
    <property type="molecule type" value="Genomic_DNA"/>
</dbReference>
<dbReference type="GO" id="GO:0016879">
    <property type="term" value="F:ligase activity, forming carbon-nitrogen bonds"/>
    <property type="evidence" value="ECO:0007669"/>
    <property type="project" value="InterPro"/>
</dbReference>
<accession>A0A7C2SPN9</accession>
<feature type="domain" description="Lysidine-tRNA(Ile) synthetase C-terminal" evidence="1">
    <location>
        <begin position="33"/>
        <end position="83"/>
    </location>
</feature>
<dbReference type="AlphaFoldDB" id="A0A7C2SPN9"/>
<dbReference type="SUPFAM" id="SSF56037">
    <property type="entry name" value="PheT/TilS domain"/>
    <property type="match status" value="1"/>
</dbReference>
<dbReference type="Pfam" id="PF11734">
    <property type="entry name" value="TilS_C"/>
    <property type="match status" value="1"/>
</dbReference>
<name>A0A7C2SPN9_9BACT</name>
<organism evidence="2">
    <name type="scientific">Thermoanaerobaculum aquaticum</name>
    <dbReference type="NCBI Taxonomy" id="1312852"/>
    <lineage>
        <taxon>Bacteria</taxon>
        <taxon>Pseudomonadati</taxon>
        <taxon>Acidobacteriota</taxon>
        <taxon>Thermoanaerobaculia</taxon>
        <taxon>Thermoanaerobaculales</taxon>
        <taxon>Thermoanaerobaculaceae</taxon>
        <taxon>Thermoanaerobaculum</taxon>
    </lineage>
</organism>
<dbReference type="GO" id="GO:0005737">
    <property type="term" value="C:cytoplasm"/>
    <property type="evidence" value="ECO:0007669"/>
    <property type="project" value="InterPro"/>
</dbReference>
<dbReference type="GO" id="GO:0005524">
    <property type="term" value="F:ATP binding"/>
    <property type="evidence" value="ECO:0007669"/>
    <property type="project" value="InterPro"/>
</dbReference>
<proteinExistence type="predicted"/>
<dbReference type="InterPro" id="IPR012796">
    <property type="entry name" value="Lysidine-tRNA-synth_C"/>
</dbReference>
<comment type="caution">
    <text evidence="2">The sequence shown here is derived from an EMBL/GenBank/DDBJ whole genome shotgun (WGS) entry which is preliminary data.</text>
</comment>